<sequence>MKAPARLLLIVVMALPAGYLALAWFSSPPPAFPEPSARPAPRSASLAPSTSVKTNKDGSREYFQRTHDLTVITKRTVSAEGHPLLKTVYRLSPKGNPLTCDIFNAEGERLLKCRYGYHAKAGPTYGKMAEVQIFDAKEDRAEGDASPLRRIVYSYDANGGSPAPTTIDVMSPSATETLLGAALTGFNPLTDWESAAKQGATR</sequence>
<organism evidence="2 3">
    <name type="scientific">Luteolibacter arcticus</name>
    <dbReference type="NCBI Taxonomy" id="1581411"/>
    <lineage>
        <taxon>Bacteria</taxon>
        <taxon>Pseudomonadati</taxon>
        <taxon>Verrucomicrobiota</taxon>
        <taxon>Verrucomicrobiia</taxon>
        <taxon>Verrucomicrobiales</taxon>
        <taxon>Verrucomicrobiaceae</taxon>
        <taxon>Luteolibacter</taxon>
    </lineage>
</organism>
<feature type="region of interest" description="Disordered" evidence="1">
    <location>
        <begin position="33"/>
        <end position="57"/>
    </location>
</feature>
<protein>
    <submittedName>
        <fullName evidence="2">Uncharacterized protein</fullName>
    </submittedName>
</protein>
<dbReference type="Proteomes" id="UP001320876">
    <property type="component" value="Unassembled WGS sequence"/>
</dbReference>
<evidence type="ECO:0000313" key="3">
    <source>
        <dbReference type="Proteomes" id="UP001320876"/>
    </source>
</evidence>
<accession>A0ABT3GLE7</accession>
<name>A0ABT3GLE7_9BACT</name>
<feature type="compositionally biased region" description="Low complexity" evidence="1">
    <location>
        <begin position="39"/>
        <end position="51"/>
    </location>
</feature>
<dbReference type="RefSeq" id="WP_264488440.1">
    <property type="nucleotide sequence ID" value="NZ_JAPDDT010000007.1"/>
</dbReference>
<keyword evidence="3" id="KW-1185">Reference proteome</keyword>
<reference evidence="2 3" key="1">
    <citation type="submission" date="2022-10" db="EMBL/GenBank/DDBJ databases">
        <title>Luteolibacter arcticus strain CCTCC AB 2014275, whole genome shotgun sequencing project.</title>
        <authorList>
            <person name="Zhao G."/>
            <person name="Shen L."/>
        </authorList>
    </citation>
    <scope>NUCLEOTIDE SEQUENCE [LARGE SCALE GENOMIC DNA]</scope>
    <source>
        <strain evidence="2 3">CCTCC AB 2014275</strain>
    </source>
</reference>
<dbReference type="EMBL" id="JAPDDT010000007">
    <property type="protein sequence ID" value="MCW1924331.1"/>
    <property type="molecule type" value="Genomic_DNA"/>
</dbReference>
<evidence type="ECO:0000256" key="1">
    <source>
        <dbReference type="SAM" id="MobiDB-lite"/>
    </source>
</evidence>
<gene>
    <name evidence="2" type="ORF">OKA05_17325</name>
</gene>
<comment type="caution">
    <text evidence="2">The sequence shown here is derived from an EMBL/GenBank/DDBJ whole genome shotgun (WGS) entry which is preliminary data.</text>
</comment>
<evidence type="ECO:0000313" key="2">
    <source>
        <dbReference type="EMBL" id="MCW1924331.1"/>
    </source>
</evidence>
<proteinExistence type="predicted"/>